<evidence type="ECO:0000256" key="5">
    <source>
        <dbReference type="PIRSR" id="PIRSR001365-2"/>
    </source>
</evidence>
<dbReference type="GO" id="GO:0008840">
    <property type="term" value="F:4-hydroxy-tetrahydrodipicolinate synthase activity"/>
    <property type="evidence" value="ECO:0007669"/>
    <property type="project" value="TreeGrafter"/>
</dbReference>
<feature type="binding site" evidence="5">
    <location>
        <position position="210"/>
    </location>
    <ligand>
        <name>pyruvate</name>
        <dbReference type="ChEBI" id="CHEBI:15361"/>
    </ligand>
</feature>
<dbReference type="Proteomes" id="UP000635245">
    <property type="component" value="Unassembled WGS sequence"/>
</dbReference>
<dbReference type="CDD" id="cd00408">
    <property type="entry name" value="DHDPS-like"/>
    <property type="match status" value="1"/>
</dbReference>
<organism evidence="6 7">
    <name type="scientific">Prauserella cavernicola</name>
    <dbReference type="NCBI Taxonomy" id="2800127"/>
    <lineage>
        <taxon>Bacteria</taxon>
        <taxon>Bacillati</taxon>
        <taxon>Actinomycetota</taxon>
        <taxon>Actinomycetes</taxon>
        <taxon>Pseudonocardiales</taxon>
        <taxon>Pseudonocardiaceae</taxon>
        <taxon>Prauserella</taxon>
    </lineage>
</organism>
<feature type="active site" description="Proton donor/acceptor" evidence="4">
    <location>
        <position position="142"/>
    </location>
</feature>
<dbReference type="SMART" id="SM01130">
    <property type="entry name" value="DHDPS"/>
    <property type="match status" value="1"/>
</dbReference>
<comment type="caution">
    <text evidence="6">The sequence shown here is derived from an EMBL/GenBank/DDBJ whole genome shotgun (WGS) entry which is preliminary data.</text>
</comment>
<gene>
    <name evidence="6" type="ORF">JHE00_24425</name>
</gene>
<dbReference type="PANTHER" id="PTHR12128">
    <property type="entry name" value="DIHYDRODIPICOLINATE SYNTHASE"/>
    <property type="match status" value="1"/>
</dbReference>
<dbReference type="RefSeq" id="WP_200322158.1">
    <property type="nucleotide sequence ID" value="NZ_JAENJH010000007.1"/>
</dbReference>
<accession>A0A934V886</accession>
<keyword evidence="7" id="KW-1185">Reference proteome</keyword>
<feature type="active site" description="Schiff-base intermediate with substrate" evidence="4">
    <location>
        <position position="169"/>
    </location>
</feature>
<reference evidence="6" key="1">
    <citation type="submission" date="2020-12" db="EMBL/GenBank/DDBJ databases">
        <title>Prauserella sp. ASG 168, a novel actinomycete isolated from cave rock.</title>
        <authorList>
            <person name="Suriyachadkun C."/>
        </authorList>
    </citation>
    <scope>NUCLEOTIDE SEQUENCE</scope>
    <source>
        <strain evidence="6">ASG 168</strain>
    </source>
</reference>
<comment type="similarity">
    <text evidence="1 3">Belongs to the DapA family.</text>
</comment>
<evidence type="ECO:0000313" key="6">
    <source>
        <dbReference type="EMBL" id="MBK1787483.1"/>
    </source>
</evidence>
<dbReference type="PANTHER" id="PTHR12128:SF66">
    <property type="entry name" value="4-HYDROXY-2-OXOGLUTARATE ALDOLASE, MITOCHONDRIAL"/>
    <property type="match status" value="1"/>
</dbReference>
<name>A0A934V886_9PSEU</name>
<dbReference type="AlphaFoldDB" id="A0A934V886"/>
<sequence length="310" mass="32574">MSDPVVERGVIVAALTPFVRQSTRVDHRRFSEQVAAIAVHAPAAIGVAGVESQEFQVLGRGARLKLVELAVEEAAGVPVIAGVSHASLRESIALATEAGQRGATAVLAVANGKPWGSAPTHDEAVEWFHTLAEGSPLPVVLYNNPRLGVDLAVRTIAEIGRHPNVVAMKETSRDGGKLLGLLTHAAPELAVFTNMELLAPTLLLGGHGAMLPPSGLPVANRVLRAARGGKRTELARLSGFFADFPGRWSALGFLPAVKAASVLMGLPVGDPLWPHHAIEGTALAELREYLNAWGLLDVFSTQPIDSRSAS</sequence>
<evidence type="ECO:0000313" key="7">
    <source>
        <dbReference type="Proteomes" id="UP000635245"/>
    </source>
</evidence>
<evidence type="ECO:0000256" key="1">
    <source>
        <dbReference type="ARBA" id="ARBA00007592"/>
    </source>
</evidence>
<dbReference type="Pfam" id="PF00701">
    <property type="entry name" value="DHDPS"/>
    <property type="match status" value="1"/>
</dbReference>
<proteinExistence type="inferred from homology"/>
<evidence type="ECO:0000256" key="2">
    <source>
        <dbReference type="ARBA" id="ARBA00023239"/>
    </source>
</evidence>
<dbReference type="Gene3D" id="3.20.20.70">
    <property type="entry name" value="Aldolase class I"/>
    <property type="match status" value="1"/>
</dbReference>
<evidence type="ECO:0000256" key="4">
    <source>
        <dbReference type="PIRSR" id="PIRSR001365-1"/>
    </source>
</evidence>
<dbReference type="SUPFAM" id="SSF51569">
    <property type="entry name" value="Aldolase"/>
    <property type="match status" value="1"/>
</dbReference>
<dbReference type="PIRSF" id="PIRSF001365">
    <property type="entry name" value="DHDPS"/>
    <property type="match status" value="1"/>
</dbReference>
<dbReference type="EMBL" id="JAENJH010000007">
    <property type="protein sequence ID" value="MBK1787483.1"/>
    <property type="molecule type" value="Genomic_DNA"/>
</dbReference>
<dbReference type="InterPro" id="IPR002220">
    <property type="entry name" value="DapA-like"/>
</dbReference>
<keyword evidence="2 3" id="KW-0456">Lyase</keyword>
<protein>
    <submittedName>
        <fullName evidence="6">Dihydrodipicolinate synthase family protein</fullName>
    </submittedName>
</protein>
<evidence type="ECO:0000256" key="3">
    <source>
        <dbReference type="PIRNR" id="PIRNR001365"/>
    </source>
</evidence>
<dbReference type="InterPro" id="IPR013785">
    <property type="entry name" value="Aldolase_TIM"/>
</dbReference>